<reference evidence="3" key="1">
    <citation type="submission" date="2023-06" db="EMBL/GenBank/DDBJ databases">
        <title>Genomic of Agaribacillus aureum.</title>
        <authorList>
            <person name="Wang G."/>
        </authorList>
    </citation>
    <scope>NUCLEOTIDE SEQUENCE</scope>
    <source>
        <strain evidence="3">BMA12</strain>
    </source>
</reference>
<gene>
    <name evidence="3" type="ORF">QQ020_17280</name>
</gene>
<dbReference type="Proteomes" id="UP001172083">
    <property type="component" value="Unassembled WGS sequence"/>
</dbReference>
<feature type="transmembrane region" description="Helical" evidence="1">
    <location>
        <begin position="12"/>
        <end position="34"/>
    </location>
</feature>
<proteinExistence type="predicted"/>
<feature type="domain" description="PASTA" evidence="2">
    <location>
        <begin position="40"/>
        <end position="108"/>
    </location>
</feature>
<name>A0ABT8LAL4_9BACT</name>
<dbReference type="EMBL" id="JAUJEB010000004">
    <property type="protein sequence ID" value="MDN5213830.1"/>
    <property type="molecule type" value="Genomic_DNA"/>
</dbReference>
<feature type="domain" description="PASTA" evidence="2">
    <location>
        <begin position="110"/>
        <end position="180"/>
    </location>
</feature>
<organism evidence="3 4">
    <name type="scientific">Agaribacillus aureus</name>
    <dbReference type="NCBI Taxonomy" id="3051825"/>
    <lineage>
        <taxon>Bacteria</taxon>
        <taxon>Pseudomonadati</taxon>
        <taxon>Bacteroidota</taxon>
        <taxon>Cytophagia</taxon>
        <taxon>Cytophagales</taxon>
        <taxon>Splendidivirgaceae</taxon>
        <taxon>Agaribacillus</taxon>
    </lineage>
</organism>
<keyword evidence="1" id="KW-0812">Transmembrane</keyword>
<evidence type="ECO:0000313" key="3">
    <source>
        <dbReference type="EMBL" id="MDN5213830.1"/>
    </source>
</evidence>
<protein>
    <submittedName>
        <fullName evidence="3">PASTA domain-containing protein</fullName>
    </submittedName>
</protein>
<evidence type="ECO:0000313" key="4">
    <source>
        <dbReference type="Proteomes" id="UP001172083"/>
    </source>
</evidence>
<keyword evidence="1" id="KW-0472">Membrane</keyword>
<dbReference type="CDD" id="cd06577">
    <property type="entry name" value="PASTA_pknB"/>
    <property type="match status" value="2"/>
</dbReference>
<dbReference type="PROSITE" id="PS51178">
    <property type="entry name" value="PASTA"/>
    <property type="match status" value="2"/>
</dbReference>
<evidence type="ECO:0000259" key="2">
    <source>
        <dbReference type="PROSITE" id="PS51178"/>
    </source>
</evidence>
<dbReference type="Pfam" id="PF03793">
    <property type="entry name" value="PASTA"/>
    <property type="match status" value="2"/>
</dbReference>
<dbReference type="Gene3D" id="3.30.10.20">
    <property type="match status" value="2"/>
</dbReference>
<keyword evidence="1" id="KW-1133">Transmembrane helix</keyword>
<dbReference type="SMART" id="SM00740">
    <property type="entry name" value="PASTA"/>
    <property type="match status" value="2"/>
</dbReference>
<comment type="caution">
    <text evidence="3">The sequence shown here is derived from an EMBL/GenBank/DDBJ whole genome shotgun (WGS) entry which is preliminary data.</text>
</comment>
<dbReference type="RefSeq" id="WP_346759170.1">
    <property type="nucleotide sequence ID" value="NZ_JAUJEB010000004.1"/>
</dbReference>
<evidence type="ECO:0000256" key="1">
    <source>
        <dbReference type="SAM" id="Phobius"/>
    </source>
</evidence>
<sequence length="191" mass="21405">MIFKPNSVKDIFGHIGIMIAISIGLTLVFFYWYLPNVTNRGETFTVPDLEGRHIDEVADYLSARDLSYEASIDSGYSGNHQPLTVLKQYPNPQSLIKPKRKIYLTLNAKNPPKVKMPRLIDLSLKIARIKLQSLGLKVGDIKYEPDIAFNAVLRQELGGEEITEGASIYKGSTIDLVVGDGNQFDTIEYQN</sequence>
<keyword evidence="4" id="KW-1185">Reference proteome</keyword>
<accession>A0ABT8LAL4</accession>
<dbReference type="InterPro" id="IPR005543">
    <property type="entry name" value="PASTA_dom"/>
</dbReference>